<reference evidence="2" key="1">
    <citation type="journal article" date="2022" name="bioRxiv">
        <title>Sequencing and chromosome-scale assembly of the giantPleurodeles waltlgenome.</title>
        <authorList>
            <person name="Brown T."/>
            <person name="Elewa A."/>
            <person name="Iarovenko S."/>
            <person name="Subramanian E."/>
            <person name="Araus A.J."/>
            <person name="Petzold A."/>
            <person name="Susuki M."/>
            <person name="Suzuki K.-i.T."/>
            <person name="Hayashi T."/>
            <person name="Toyoda A."/>
            <person name="Oliveira C."/>
            <person name="Osipova E."/>
            <person name="Leigh N.D."/>
            <person name="Simon A."/>
            <person name="Yun M.H."/>
        </authorList>
    </citation>
    <scope>NUCLEOTIDE SEQUENCE</scope>
    <source>
        <strain evidence="2">20211129_DDA</strain>
        <tissue evidence="2">Liver</tissue>
    </source>
</reference>
<proteinExistence type="predicted"/>
<evidence type="ECO:0000313" key="3">
    <source>
        <dbReference type="Proteomes" id="UP001066276"/>
    </source>
</evidence>
<evidence type="ECO:0000256" key="1">
    <source>
        <dbReference type="SAM" id="MobiDB-lite"/>
    </source>
</evidence>
<keyword evidence="3" id="KW-1185">Reference proteome</keyword>
<feature type="compositionally biased region" description="Basic and acidic residues" evidence="1">
    <location>
        <begin position="39"/>
        <end position="51"/>
    </location>
</feature>
<organism evidence="2 3">
    <name type="scientific">Pleurodeles waltl</name>
    <name type="common">Iberian ribbed newt</name>
    <dbReference type="NCBI Taxonomy" id="8319"/>
    <lineage>
        <taxon>Eukaryota</taxon>
        <taxon>Metazoa</taxon>
        <taxon>Chordata</taxon>
        <taxon>Craniata</taxon>
        <taxon>Vertebrata</taxon>
        <taxon>Euteleostomi</taxon>
        <taxon>Amphibia</taxon>
        <taxon>Batrachia</taxon>
        <taxon>Caudata</taxon>
        <taxon>Salamandroidea</taxon>
        <taxon>Salamandridae</taxon>
        <taxon>Pleurodelinae</taxon>
        <taxon>Pleurodeles</taxon>
    </lineage>
</organism>
<accession>A0AAV7PGN7</accession>
<comment type="caution">
    <text evidence="2">The sequence shown here is derived from an EMBL/GenBank/DDBJ whole genome shotgun (WGS) entry which is preliminary data.</text>
</comment>
<dbReference type="Proteomes" id="UP001066276">
    <property type="component" value="Chromosome 7"/>
</dbReference>
<dbReference type="AlphaFoldDB" id="A0AAV7PGN7"/>
<name>A0AAV7PGN7_PLEWA</name>
<dbReference type="EMBL" id="JANPWB010000011">
    <property type="protein sequence ID" value="KAJ1126019.1"/>
    <property type="molecule type" value="Genomic_DNA"/>
</dbReference>
<gene>
    <name evidence="2" type="ORF">NDU88_004432</name>
</gene>
<feature type="region of interest" description="Disordered" evidence="1">
    <location>
        <begin position="1"/>
        <end position="85"/>
    </location>
</feature>
<protein>
    <submittedName>
        <fullName evidence="2">Uncharacterized protein</fullName>
    </submittedName>
</protein>
<evidence type="ECO:0000313" key="2">
    <source>
        <dbReference type="EMBL" id="KAJ1126019.1"/>
    </source>
</evidence>
<sequence length="85" mass="9011">MRSRAPSAELGSRSSEQREGAAATREPAALVAQQAVSDSEGRRKAGEKKTLEISNVHGPVSATTAWQDQGRPGNHVETLADTVEQ</sequence>